<dbReference type="AlphaFoldDB" id="A0A6C0CFA9"/>
<sequence length="72" mass="8214">MTTIEELTEERDRLYQEHNDAFQAWMDAEAELKVAIEEEAALERDASRARKYAFLTGLAIVGAGLMVNWIIV</sequence>
<organism evidence="2">
    <name type="scientific">viral metagenome</name>
    <dbReference type="NCBI Taxonomy" id="1070528"/>
    <lineage>
        <taxon>unclassified sequences</taxon>
        <taxon>metagenomes</taxon>
        <taxon>organismal metagenomes</taxon>
    </lineage>
</organism>
<protein>
    <submittedName>
        <fullName evidence="2">Uncharacterized protein</fullName>
    </submittedName>
</protein>
<name>A0A6C0CFA9_9ZZZZ</name>
<evidence type="ECO:0000313" key="2">
    <source>
        <dbReference type="EMBL" id="QHT03268.1"/>
    </source>
</evidence>
<keyword evidence="1" id="KW-0472">Membrane</keyword>
<evidence type="ECO:0000256" key="1">
    <source>
        <dbReference type="SAM" id="Phobius"/>
    </source>
</evidence>
<proteinExistence type="predicted"/>
<keyword evidence="1" id="KW-1133">Transmembrane helix</keyword>
<reference evidence="2" key="1">
    <citation type="journal article" date="2020" name="Nature">
        <title>Giant virus diversity and host interactions through global metagenomics.</title>
        <authorList>
            <person name="Schulz F."/>
            <person name="Roux S."/>
            <person name="Paez-Espino D."/>
            <person name="Jungbluth S."/>
            <person name="Walsh D.A."/>
            <person name="Denef V.J."/>
            <person name="McMahon K.D."/>
            <person name="Konstantinidis K.T."/>
            <person name="Eloe-Fadrosh E.A."/>
            <person name="Kyrpides N.C."/>
            <person name="Woyke T."/>
        </authorList>
    </citation>
    <scope>NUCLEOTIDE SEQUENCE</scope>
    <source>
        <strain evidence="2">GVMAG-M-3300020728-1</strain>
    </source>
</reference>
<feature type="transmembrane region" description="Helical" evidence="1">
    <location>
        <begin position="52"/>
        <end position="71"/>
    </location>
</feature>
<dbReference type="EMBL" id="MN739408">
    <property type="protein sequence ID" value="QHT03268.1"/>
    <property type="molecule type" value="Genomic_DNA"/>
</dbReference>
<keyword evidence="1" id="KW-0812">Transmembrane</keyword>
<accession>A0A6C0CFA9</accession>